<dbReference type="PANTHER" id="PTHR10218">
    <property type="entry name" value="GTP-BINDING PROTEIN ALPHA SUBUNIT"/>
    <property type="match status" value="1"/>
</dbReference>
<dbReference type="GO" id="GO:0031683">
    <property type="term" value="F:G-protein beta/gamma-subunit complex binding"/>
    <property type="evidence" value="ECO:0007669"/>
    <property type="project" value="InterPro"/>
</dbReference>
<dbReference type="SUPFAM" id="SSF47895">
    <property type="entry name" value="Transducin (alpha subunit), insertion domain"/>
    <property type="match status" value="1"/>
</dbReference>
<dbReference type="Gene3D" id="1.10.400.10">
    <property type="entry name" value="GI Alpha 1, domain 2-like"/>
    <property type="match status" value="1"/>
</dbReference>
<dbReference type="InterPro" id="IPR001019">
    <property type="entry name" value="Gprotein_alpha_su"/>
</dbReference>
<dbReference type="GO" id="GO:0001664">
    <property type="term" value="F:G protein-coupled receptor binding"/>
    <property type="evidence" value="ECO:0007669"/>
    <property type="project" value="TreeGrafter"/>
</dbReference>
<feature type="binding site" evidence="5">
    <location>
        <position position="339"/>
    </location>
    <ligand>
        <name>GTP</name>
        <dbReference type="ChEBI" id="CHEBI:37565"/>
    </ligand>
</feature>
<accession>A0A2P2I5Y4</accession>
<feature type="binding site" evidence="5">
    <location>
        <begin position="186"/>
        <end position="192"/>
    </location>
    <ligand>
        <name>GTP</name>
        <dbReference type="ChEBI" id="CHEBI:37565"/>
    </ligand>
</feature>
<proteinExistence type="evidence at transcript level"/>
<evidence type="ECO:0000256" key="4">
    <source>
        <dbReference type="ARBA" id="ARBA00023224"/>
    </source>
</evidence>
<dbReference type="EMBL" id="IACT01003974">
    <property type="protein sequence ID" value="LAC23189.1"/>
    <property type="molecule type" value="mRNA"/>
</dbReference>
<dbReference type="PRINTS" id="PR00318">
    <property type="entry name" value="GPROTEINA"/>
</dbReference>
<dbReference type="PROSITE" id="PS51882">
    <property type="entry name" value="G_ALPHA"/>
    <property type="match status" value="1"/>
</dbReference>
<keyword evidence="6" id="KW-0460">Magnesium</keyword>
<feature type="binding site" evidence="6">
    <location>
        <position position="192"/>
    </location>
    <ligand>
        <name>Mg(2+)</name>
        <dbReference type="ChEBI" id="CHEBI:18420"/>
    </ligand>
</feature>
<evidence type="ECO:0000256" key="1">
    <source>
        <dbReference type="ARBA" id="ARBA00022723"/>
    </source>
</evidence>
<evidence type="ECO:0000313" key="8">
    <source>
        <dbReference type="EMBL" id="LAC23189.1"/>
    </source>
</evidence>
<organism evidence="7">
    <name type="scientific">Hirondellea gigas</name>
    <dbReference type="NCBI Taxonomy" id="1518452"/>
    <lineage>
        <taxon>Eukaryota</taxon>
        <taxon>Metazoa</taxon>
        <taxon>Ecdysozoa</taxon>
        <taxon>Arthropoda</taxon>
        <taxon>Crustacea</taxon>
        <taxon>Multicrustacea</taxon>
        <taxon>Malacostraca</taxon>
        <taxon>Eumalacostraca</taxon>
        <taxon>Peracarida</taxon>
        <taxon>Amphipoda</taxon>
        <taxon>Amphilochidea</taxon>
        <taxon>Lysianassida</taxon>
        <taxon>Lysianassidira</taxon>
        <taxon>Lysianassoidea</taxon>
        <taxon>Lysianassidae</taxon>
        <taxon>Hirondellea</taxon>
    </lineage>
</organism>
<dbReference type="SUPFAM" id="SSF52540">
    <property type="entry name" value="P-loop containing nucleoside triphosphate hydrolases"/>
    <property type="match status" value="1"/>
</dbReference>
<feature type="binding site" evidence="6">
    <location>
        <position position="46"/>
    </location>
    <ligand>
        <name>Mg(2+)</name>
        <dbReference type="ChEBI" id="CHEBI:18420"/>
    </ligand>
</feature>
<name>A0A2P2I5Y4_9CRUS</name>
<keyword evidence="2 5" id="KW-0547">Nucleotide-binding</keyword>
<feature type="binding site" evidence="5">
    <location>
        <begin position="161"/>
        <end position="162"/>
    </location>
    <ligand>
        <name>GTP</name>
        <dbReference type="ChEBI" id="CHEBI:37565"/>
    </ligand>
</feature>
<dbReference type="PANTHER" id="PTHR10218:SF329">
    <property type="entry name" value="GUANINE NUCLEOTIDE-BINDING PROTEIN G(Q) SUBUNIT ALPHA"/>
    <property type="match status" value="1"/>
</dbReference>
<feature type="binding site" evidence="5">
    <location>
        <begin position="282"/>
        <end position="285"/>
    </location>
    <ligand>
        <name>GTP</name>
        <dbReference type="ChEBI" id="CHEBI:37565"/>
    </ligand>
</feature>
<sequence>MSCPISCYCGMVVKCRCNCTAKENRTPNATRLVYVLLLGAAETGKSTMMRQMKIIHDNGMSTLTLRSYKNHVIRNVYNCLKLLIRAVLESGISWSTEEASQASNVLNGLSAIAWGLQDEESSTAISMALVPAAHSRLASIIWNDDAAQQCWSKANEYNLPDSTAYYLSEVERISNDTYIPTQEDVLRLRLPTKAVAVYDFTHKDWTFQITDVGGQRGERRRWIRLFDGIHAIIFLAALSEYDQFWSDEEEDGINRLELSLRLFRETVRYWGFSRSTFILFLNKVDVLGQKITTSHLNSYFPDYYGPQRDAQRAIKYIKEKFMTAAIDLDRSVYAHETCATDTDRTKFIFTAVRDHILWSNIGDFF</sequence>
<dbReference type="Gene3D" id="3.40.50.300">
    <property type="entry name" value="P-loop containing nucleotide triphosphate hydrolases"/>
    <property type="match status" value="1"/>
</dbReference>
<dbReference type="EMBL" id="IACF01003826">
    <property type="protein sequence ID" value="LAB69434.1"/>
    <property type="molecule type" value="mRNA"/>
</dbReference>
<reference evidence="8" key="1">
    <citation type="submission" date="2017-11" db="EMBL/GenBank/DDBJ databases">
        <title>The sensing device of the deep-sea amphipod.</title>
        <authorList>
            <person name="Kobayashi H."/>
            <person name="Nagahama T."/>
            <person name="Arai W."/>
            <person name="Sasagawa Y."/>
            <person name="Umeda M."/>
            <person name="Hayashi T."/>
            <person name="Nikaido I."/>
            <person name="Watanabe H."/>
            <person name="Oguri K."/>
            <person name="Kitazato H."/>
            <person name="Fujioka K."/>
            <person name="Kido Y."/>
            <person name="Takami H."/>
        </authorList>
    </citation>
    <scope>NUCLEOTIDE SEQUENCE</scope>
    <source>
        <tissue evidence="8">Whole body</tissue>
    </source>
</reference>
<dbReference type="Pfam" id="PF00503">
    <property type="entry name" value="G-alpha"/>
    <property type="match status" value="1"/>
</dbReference>
<dbReference type="AlphaFoldDB" id="A0A2P2I5Y4"/>
<dbReference type="GO" id="GO:0005525">
    <property type="term" value="F:GTP binding"/>
    <property type="evidence" value="ECO:0007669"/>
    <property type="project" value="UniProtKB-KW"/>
</dbReference>
<dbReference type="FunFam" id="3.40.50.300:FF:000692">
    <property type="entry name" value="Guanine nucleotide-binding protein subunit alpha"/>
    <property type="match status" value="1"/>
</dbReference>
<evidence type="ECO:0000256" key="5">
    <source>
        <dbReference type="PIRSR" id="PIRSR601019-1"/>
    </source>
</evidence>
<keyword evidence="4" id="KW-0807">Transducer</keyword>
<dbReference type="GO" id="GO:0046872">
    <property type="term" value="F:metal ion binding"/>
    <property type="evidence" value="ECO:0007669"/>
    <property type="project" value="UniProtKB-KW"/>
</dbReference>
<dbReference type="CDD" id="cd00066">
    <property type="entry name" value="G-alpha"/>
    <property type="match status" value="1"/>
</dbReference>
<dbReference type="GO" id="GO:0005737">
    <property type="term" value="C:cytoplasm"/>
    <property type="evidence" value="ECO:0007669"/>
    <property type="project" value="TreeGrafter"/>
</dbReference>
<dbReference type="InterPro" id="IPR027417">
    <property type="entry name" value="P-loop_NTPase"/>
</dbReference>
<keyword evidence="1 6" id="KW-0479">Metal-binding</keyword>
<dbReference type="GO" id="GO:0005834">
    <property type="term" value="C:heterotrimeric G-protein complex"/>
    <property type="evidence" value="ECO:0007669"/>
    <property type="project" value="TreeGrafter"/>
</dbReference>
<dbReference type="GO" id="GO:0007188">
    <property type="term" value="P:adenylate cyclase-modulating G protein-coupled receptor signaling pathway"/>
    <property type="evidence" value="ECO:0007669"/>
    <property type="project" value="TreeGrafter"/>
</dbReference>
<evidence type="ECO:0000256" key="3">
    <source>
        <dbReference type="ARBA" id="ARBA00023134"/>
    </source>
</evidence>
<dbReference type="SMART" id="SM00275">
    <property type="entry name" value="G_alpha"/>
    <property type="match status" value="1"/>
</dbReference>
<protein>
    <submittedName>
        <fullName evidence="7">Guanine nucleotide-binding protein subunit alpha-14-like</fullName>
    </submittedName>
</protein>
<dbReference type="InterPro" id="IPR011025">
    <property type="entry name" value="GproteinA_insert"/>
</dbReference>
<reference evidence="7" key="2">
    <citation type="journal article" date="2018" name="Biosci. Biotechnol. Biochem.">
        <title>Polysaccharide hydrolase of the hadal zone amphipods Hirondellea gigas.</title>
        <authorList>
            <person name="Kobayashi H."/>
            <person name="Nagahama T."/>
            <person name="Arai W."/>
            <person name="Sasagawa Y."/>
            <person name="Umeda M."/>
            <person name="Hayashi T."/>
            <person name="Nikaido I."/>
            <person name="Watanabe H."/>
            <person name="Oguri K."/>
            <person name="Kitazato H."/>
            <person name="Fujioka K."/>
            <person name="Kido Y."/>
            <person name="Takami H."/>
        </authorList>
    </citation>
    <scope>NUCLEOTIDE SEQUENCE</scope>
    <source>
        <tissue evidence="7">Whole body</tissue>
    </source>
</reference>
<feature type="binding site" evidence="5">
    <location>
        <begin position="42"/>
        <end position="47"/>
    </location>
    <ligand>
        <name>GTP</name>
        <dbReference type="ChEBI" id="CHEBI:37565"/>
    </ligand>
</feature>
<evidence type="ECO:0000256" key="2">
    <source>
        <dbReference type="ARBA" id="ARBA00022741"/>
    </source>
</evidence>
<evidence type="ECO:0000256" key="6">
    <source>
        <dbReference type="PIRSR" id="PIRSR601019-2"/>
    </source>
</evidence>
<dbReference type="GO" id="GO:0003924">
    <property type="term" value="F:GTPase activity"/>
    <property type="evidence" value="ECO:0007669"/>
    <property type="project" value="InterPro"/>
</dbReference>
<keyword evidence="3 5" id="KW-0342">GTP-binding</keyword>
<feature type="binding site" evidence="5">
    <location>
        <begin position="211"/>
        <end position="215"/>
    </location>
    <ligand>
        <name>GTP</name>
        <dbReference type="ChEBI" id="CHEBI:37565"/>
    </ligand>
</feature>
<evidence type="ECO:0000313" key="7">
    <source>
        <dbReference type="EMBL" id="LAB69434.1"/>
    </source>
</evidence>